<reference evidence="7" key="2">
    <citation type="submission" date="2021-01" db="EMBL/GenBank/DDBJ databases">
        <authorList>
            <person name="Hahn C.R."/>
            <person name="Youssef N.H."/>
            <person name="Elshahed M."/>
        </authorList>
    </citation>
    <scope>NUCLEOTIDE SEQUENCE</scope>
    <source>
        <strain evidence="7">Zod_Metabat.24</strain>
    </source>
</reference>
<dbReference type="PANTHER" id="PTHR11432:SF3">
    <property type="entry name" value="NADH-UBIQUINONE OXIDOREDUCTASE CHAIN 1"/>
    <property type="match status" value="1"/>
</dbReference>
<evidence type="ECO:0000256" key="3">
    <source>
        <dbReference type="ARBA" id="ARBA00022989"/>
    </source>
</evidence>
<dbReference type="GO" id="GO:0009060">
    <property type="term" value="P:aerobic respiration"/>
    <property type="evidence" value="ECO:0007669"/>
    <property type="project" value="TreeGrafter"/>
</dbReference>
<evidence type="ECO:0000313" key="8">
    <source>
        <dbReference type="Proteomes" id="UP000809273"/>
    </source>
</evidence>
<reference evidence="7" key="1">
    <citation type="journal article" date="2021" name="Environ. Microbiol.">
        <title>Genomic characterization of three novel Desulfobacterota classes expand the metabolic and phylogenetic diversity of the phylum.</title>
        <authorList>
            <person name="Murphy C.L."/>
            <person name="Biggerstaff J."/>
            <person name="Eichhorn A."/>
            <person name="Ewing E."/>
            <person name="Shahan R."/>
            <person name="Soriano D."/>
            <person name="Stewart S."/>
            <person name="VanMol K."/>
            <person name="Walker R."/>
            <person name="Walters P."/>
            <person name="Elshahed M.S."/>
            <person name="Youssef N.H."/>
        </authorList>
    </citation>
    <scope>NUCLEOTIDE SEQUENCE</scope>
    <source>
        <strain evidence="7">Zod_Metabat.24</strain>
    </source>
</reference>
<keyword evidence="5" id="KW-0874">Quinone</keyword>
<accession>A0A9D8KC34</accession>
<evidence type="ECO:0000256" key="2">
    <source>
        <dbReference type="ARBA" id="ARBA00022692"/>
    </source>
</evidence>
<keyword evidence="4 5" id="KW-0472">Membrane</keyword>
<organism evidence="7 8">
    <name type="scientific">Candidatus Zymogenus saltonus</name>
    <dbReference type="NCBI Taxonomy" id="2844893"/>
    <lineage>
        <taxon>Bacteria</taxon>
        <taxon>Deltaproteobacteria</taxon>
        <taxon>Candidatus Zymogenia</taxon>
        <taxon>Candidatus Zymogeniales</taxon>
        <taxon>Candidatus Zymogenaceae</taxon>
        <taxon>Candidatus Zymogenus</taxon>
    </lineage>
</organism>
<keyword evidence="2 5" id="KW-0812">Transmembrane</keyword>
<comment type="similarity">
    <text evidence="5 6">Belongs to the complex I subunit 1 family.</text>
</comment>
<feature type="transmembrane region" description="Helical" evidence="5">
    <location>
        <begin position="56"/>
        <end position="76"/>
    </location>
</feature>
<comment type="caution">
    <text evidence="7">The sequence shown here is derived from an EMBL/GenBank/DDBJ whole genome shotgun (WGS) entry which is preliminary data.</text>
</comment>
<dbReference type="EMBL" id="JAFGIX010000009">
    <property type="protein sequence ID" value="MBN1571913.1"/>
    <property type="molecule type" value="Genomic_DNA"/>
</dbReference>
<dbReference type="InterPro" id="IPR001694">
    <property type="entry name" value="NADH_UbQ_OxRdtase_su1/FPO"/>
</dbReference>
<name>A0A9D8KC34_9DELT</name>
<feature type="transmembrane region" description="Helical" evidence="5">
    <location>
        <begin position="88"/>
        <end position="108"/>
    </location>
</feature>
<keyword evidence="3 5" id="KW-1133">Transmembrane helix</keyword>
<proteinExistence type="inferred from homology"/>
<dbReference type="Proteomes" id="UP000809273">
    <property type="component" value="Unassembled WGS sequence"/>
</dbReference>
<evidence type="ECO:0000256" key="6">
    <source>
        <dbReference type="RuleBase" id="RU000471"/>
    </source>
</evidence>
<evidence type="ECO:0000313" key="7">
    <source>
        <dbReference type="EMBL" id="MBN1571913.1"/>
    </source>
</evidence>
<comment type="subunit">
    <text evidence="5">NDH-1 is composed of 14 different subunits. Subunits NuoA, H, J, K, L, M, N constitute the membrane sector of the complex.</text>
</comment>
<feature type="transmembrane region" description="Helical" evidence="5">
    <location>
        <begin position="264"/>
        <end position="283"/>
    </location>
</feature>
<comment type="subcellular location">
    <subcellularLocation>
        <location evidence="5 6">Cell membrane</location>
        <topology evidence="5 6">Multi-pass membrane protein</topology>
    </subcellularLocation>
    <subcellularLocation>
        <location evidence="1">Membrane</location>
        <topology evidence="1">Multi-pass membrane protein</topology>
    </subcellularLocation>
</comment>
<gene>
    <name evidence="5 7" type="primary">nuoH</name>
    <name evidence="7" type="ORF">JW984_01815</name>
</gene>
<keyword evidence="5" id="KW-0830">Ubiquinone</keyword>
<keyword evidence="5" id="KW-1003">Cell membrane</keyword>
<feature type="transmembrane region" description="Helical" evidence="5">
    <location>
        <begin position="175"/>
        <end position="195"/>
    </location>
</feature>
<dbReference type="GO" id="GO:0048038">
    <property type="term" value="F:quinone binding"/>
    <property type="evidence" value="ECO:0007669"/>
    <property type="project" value="UniProtKB-KW"/>
</dbReference>
<evidence type="ECO:0000256" key="4">
    <source>
        <dbReference type="ARBA" id="ARBA00023136"/>
    </source>
</evidence>
<evidence type="ECO:0000256" key="5">
    <source>
        <dbReference type="HAMAP-Rule" id="MF_01350"/>
    </source>
</evidence>
<keyword evidence="5 6" id="KW-0520">NAD</keyword>
<feature type="transmembrane region" description="Helical" evidence="5">
    <location>
        <begin position="207"/>
        <end position="227"/>
    </location>
</feature>
<dbReference type="EC" id="7.1.1.-" evidence="5"/>
<dbReference type="GO" id="GO:0003954">
    <property type="term" value="F:NADH dehydrogenase activity"/>
    <property type="evidence" value="ECO:0007669"/>
    <property type="project" value="TreeGrafter"/>
</dbReference>
<feature type="transmembrane region" description="Helical" evidence="5">
    <location>
        <begin position="340"/>
        <end position="360"/>
    </location>
</feature>
<keyword evidence="5" id="KW-1278">Translocase</keyword>
<dbReference type="HAMAP" id="MF_01350">
    <property type="entry name" value="NDH1_NuoH"/>
    <property type="match status" value="1"/>
</dbReference>
<dbReference type="PROSITE" id="PS00667">
    <property type="entry name" value="COMPLEX1_ND1_1"/>
    <property type="match status" value="1"/>
</dbReference>
<sequence>MASFDIIDILILTAAALAKIVVILTLTLGMVPILTWLERRGAGFIQDRLGPNRTNIFGITLFGLIQPLADAVKLIFKEDVQPRNADKFLFNFAPMLIVFGVIATFSVIPFGPDITIELIGREPLTIPLQLADINAGVVFVLAFSSFATYAILLGGWASNNKYSILGALRSSAQMISYEVTMGLSLIGLFMMFQTVSINEIVVQQGQFLWGIVWQPIGFILFLISAMIESNRVPFDMPEADSEIVAGYHTEYSSMKFAMYFMGEYAAMVVLSALIVTLFLGGWQLPFIDITQFIKNQYICALIGFAVFFGKVFFFLWFFVWVRWTFPRFRFDQIMRLGWKVLFPLGLANLLVTALFVLLFWDKVESFFKNISIFAG</sequence>
<dbReference type="Pfam" id="PF00146">
    <property type="entry name" value="NADHdh"/>
    <property type="match status" value="1"/>
</dbReference>
<protein>
    <recommendedName>
        <fullName evidence="5">NADH-quinone oxidoreductase subunit H</fullName>
        <ecNumber evidence="5">7.1.1.-</ecNumber>
    </recommendedName>
    <alternativeName>
        <fullName evidence="5">NADH dehydrogenase I subunit H</fullName>
    </alternativeName>
    <alternativeName>
        <fullName evidence="5">NDH-1 subunit H</fullName>
    </alternativeName>
</protein>
<dbReference type="InterPro" id="IPR018086">
    <property type="entry name" value="NADH_UbQ_OxRdtase_su1_CS"/>
</dbReference>
<dbReference type="AlphaFoldDB" id="A0A9D8KC34"/>
<feature type="transmembrane region" description="Helical" evidence="5">
    <location>
        <begin position="133"/>
        <end position="154"/>
    </location>
</feature>
<dbReference type="PANTHER" id="PTHR11432">
    <property type="entry name" value="NADH DEHYDROGENASE SUBUNIT 1"/>
    <property type="match status" value="1"/>
</dbReference>
<keyword evidence="7" id="KW-0560">Oxidoreductase</keyword>
<dbReference type="GO" id="GO:0005886">
    <property type="term" value="C:plasma membrane"/>
    <property type="evidence" value="ECO:0007669"/>
    <property type="project" value="UniProtKB-SubCell"/>
</dbReference>
<comment type="function">
    <text evidence="5">NDH-1 shuttles electrons from NADH, via FMN and iron-sulfur (Fe-S) centers, to quinones in the respiratory chain. The immediate electron acceptor for the enzyme in this species is believed to be ubiquinone. Couples the redox reaction to proton translocation (for every two electrons transferred, four hydrogen ions are translocated across the cytoplasmic membrane), and thus conserves the redox energy in a proton gradient. This subunit may bind ubiquinone.</text>
</comment>
<feature type="transmembrane region" description="Helical" evidence="5">
    <location>
        <begin position="9"/>
        <end position="36"/>
    </location>
</feature>
<comment type="catalytic activity">
    <reaction evidence="5">
        <text>a quinone + NADH + 5 H(+)(in) = a quinol + NAD(+) + 4 H(+)(out)</text>
        <dbReference type="Rhea" id="RHEA:57888"/>
        <dbReference type="ChEBI" id="CHEBI:15378"/>
        <dbReference type="ChEBI" id="CHEBI:24646"/>
        <dbReference type="ChEBI" id="CHEBI:57540"/>
        <dbReference type="ChEBI" id="CHEBI:57945"/>
        <dbReference type="ChEBI" id="CHEBI:132124"/>
    </reaction>
</comment>
<evidence type="ECO:0000256" key="1">
    <source>
        <dbReference type="ARBA" id="ARBA00004141"/>
    </source>
</evidence>
<dbReference type="NCBIfam" id="NF004741">
    <property type="entry name" value="PRK06076.1-2"/>
    <property type="match status" value="1"/>
</dbReference>
<feature type="transmembrane region" description="Helical" evidence="5">
    <location>
        <begin position="295"/>
        <end position="319"/>
    </location>
</feature>
<dbReference type="GO" id="GO:0016655">
    <property type="term" value="F:oxidoreductase activity, acting on NAD(P)H, quinone or similar compound as acceptor"/>
    <property type="evidence" value="ECO:0007669"/>
    <property type="project" value="UniProtKB-UniRule"/>
</dbReference>